<dbReference type="Proteomes" id="UP001259803">
    <property type="component" value="Unassembled WGS sequence"/>
</dbReference>
<evidence type="ECO:0000259" key="15">
    <source>
        <dbReference type="Pfam" id="PF07715"/>
    </source>
</evidence>
<evidence type="ECO:0000256" key="9">
    <source>
        <dbReference type="ARBA" id="ARBA00023136"/>
    </source>
</evidence>
<dbReference type="Pfam" id="PF00593">
    <property type="entry name" value="TonB_dep_Rec_b-barrel"/>
    <property type="match status" value="1"/>
</dbReference>
<reference evidence="16 17" key="1">
    <citation type="submission" date="2023-09" db="EMBL/GenBank/DDBJ databases">
        <authorList>
            <person name="Rey-Velasco X."/>
        </authorList>
    </citation>
    <scope>NUCLEOTIDE SEQUENCE [LARGE SCALE GENOMIC DNA]</scope>
    <source>
        <strain evidence="16 17">F390</strain>
    </source>
</reference>
<dbReference type="Gene3D" id="2.40.170.20">
    <property type="entry name" value="TonB-dependent receptor, beta-barrel domain"/>
    <property type="match status" value="2"/>
</dbReference>
<dbReference type="PANTHER" id="PTHR32552">
    <property type="entry name" value="FERRICHROME IRON RECEPTOR-RELATED"/>
    <property type="match status" value="1"/>
</dbReference>
<keyword evidence="9 11" id="KW-0472">Membrane</keyword>
<feature type="domain" description="TonB-dependent receptor-like beta-barrel" evidence="14">
    <location>
        <begin position="324"/>
        <end position="816"/>
    </location>
</feature>
<evidence type="ECO:0000313" key="17">
    <source>
        <dbReference type="Proteomes" id="UP001259803"/>
    </source>
</evidence>
<dbReference type="PROSITE" id="PS52016">
    <property type="entry name" value="TONB_DEPENDENT_REC_3"/>
    <property type="match status" value="1"/>
</dbReference>
<keyword evidence="7" id="KW-0406">Ion transport</keyword>
<feature type="domain" description="TonB-dependent receptor plug" evidence="15">
    <location>
        <begin position="64"/>
        <end position="170"/>
    </location>
</feature>
<accession>A0ABU2ZID0</accession>
<evidence type="ECO:0000313" key="16">
    <source>
        <dbReference type="EMBL" id="MDT0576367.1"/>
    </source>
</evidence>
<comment type="subcellular location">
    <subcellularLocation>
        <location evidence="1 11">Cell outer membrane</location>
        <topology evidence="1 11">Multi-pass membrane protein</topology>
    </subcellularLocation>
</comment>
<evidence type="ECO:0000256" key="4">
    <source>
        <dbReference type="ARBA" id="ARBA00022496"/>
    </source>
</evidence>
<evidence type="ECO:0000256" key="3">
    <source>
        <dbReference type="ARBA" id="ARBA00022452"/>
    </source>
</evidence>
<organism evidence="16 17">
    <name type="scientific">Croceicoccus esteveae</name>
    <dbReference type="NCBI Taxonomy" id="3075597"/>
    <lineage>
        <taxon>Bacteria</taxon>
        <taxon>Pseudomonadati</taxon>
        <taxon>Pseudomonadota</taxon>
        <taxon>Alphaproteobacteria</taxon>
        <taxon>Sphingomonadales</taxon>
        <taxon>Erythrobacteraceae</taxon>
        <taxon>Croceicoccus</taxon>
    </lineage>
</organism>
<evidence type="ECO:0000256" key="11">
    <source>
        <dbReference type="PROSITE-ProRule" id="PRU01360"/>
    </source>
</evidence>
<keyword evidence="5 11" id="KW-0812">Transmembrane</keyword>
<keyword evidence="3 11" id="KW-1134">Transmembrane beta strand</keyword>
<dbReference type="RefSeq" id="WP_311340944.1">
    <property type="nucleotide sequence ID" value="NZ_JAVRHS010000006.1"/>
</dbReference>
<dbReference type="Pfam" id="PF07715">
    <property type="entry name" value="Plug"/>
    <property type="match status" value="1"/>
</dbReference>
<evidence type="ECO:0000256" key="6">
    <source>
        <dbReference type="ARBA" id="ARBA00023004"/>
    </source>
</evidence>
<evidence type="ECO:0000256" key="5">
    <source>
        <dbReference type="ARBA" id="ARBA00022692"/>
    </source>
</evidence>
<evidence type="ECO:0000256" key="2">
    <source>
        <dbReference type="ARBA" id="ARBA00022448"/>
    </source>
</evidence>
<name>A0ABU2ZID0_9SPHN</name>
<sequence length="853" mass="91848">MNFLRLKAGLATSVAGLAMLSTPVFAQDALEQESSVPDATATGATLARPSNEIVVTARRTEENLQEIPLSVTAFSAEGLERSTVQELSDVRVIAPGLNFNSEGGKNTINVSLRGLGQLPVGLATPGVVTYVNSVAIPSLGSSIPTFDLEGIQVLKGPQGTLFGKTTLGGAILINTAPAVDYFEGYVQGTFGRFDYIALEGALNIPLIEDTAAIRFAGQVRRQDPRTPAIDNILADPVAYPGFADVDGVRDNYPGFDDVDQDSARVTLSLTPGSRLSNTTVFEYFEADELASSLYAFGQGPGFAILGLSPAAVANFTPLFGGPAGFNQFLANGVTAQQVSAANPRGAFDGGINGGRAYRETIGVVNTVEYELTDNLTFRNVFGYRDTVNEQLINTSGLPLLDDGGIDLDPRPTNELITEPLIIYYAAQQYRRDYLDIETQLLWESDTLSAIFGVYYSEDGPSGQSGSAFTQFSPFGLNNYTTEHVTNRNISVFGQASLDLSEDLTLTLGARHGWDKQQFCYLPALPDGPLDYSACLDEVEAANALPTASVDAKSVGETKDTGVAWTIGLDYQVNPDLLVYITSRRGYRPSILNYPIYESPQVTGDPTACGGFQCADLRGFQTVDQERLTDIEIGQKLNFYAGDAVGRLNVAMFYSWYDNAIQFVSNSSIPALNFAPDRSAAAFIANAANLNIYGVEFDFSISPTRNLTLSLNGAYTETDVAELLPIDTSVLPGFGSFTEDSVNRLTPKYSGAASASWTLPIRPLDGEVVLNGDFYITDDYGGQQGFQLEGYELANVRIDWNEIGGTGLDLGMYVKNVFDATYQSGVSVLLPNQPFNSLYLGPPRTWGVEARYSF</sequence>
<protein>
    <submittedName>
        <fullName evidence="16">TonB-dependent receptor</fullName>
    </submittedName>
</protein>
<evidence type="ECO:0000259" key="14">
    <source>
        <dbReference type="Pfam" id="PF00593"/>
    </source>
</evidence>
<keyword evidence="8 12" id="KW-0798">TonB box</keyword>
<evidence type="ECO:0000256" key="7">
    <source>
        <dbReference type="ARBA" id="ARBA00023065"/>
    </source>
</evidence>
<feature type="signal peptide" evidence="13">
    <location>
        <begin position="1"/>
        <end position="26"/>
    </location>
</feature>
<evidence type="ECO:0000256" key="10">
    <source>
        <dbReference type="ARBA" id="ARBA00023237"/>
    </source>
</evidence>
<evidence type="ECO:0000256" key="13">
    <source>
        <dbReference type="SAM" id="SignalP"/>
    </source>
</evidence>
<dbReference type="InterPro" id="IPR012910">
    <property type="entry name" value="Plug_dom"/>
</dbReference>
<keyword evidence="17" id="KW-1185">Reference proteome</keyword>
<keyword evidence="16" id="KW-0675">Receptor</keyword>
<keyword evidence="13" id="KW-0732">Signal</keyword>
<dbReference type="EMBL" id="JAVRHS010000006">
    <property type="protein sequence ID" value="MDT0576367.1"/>
    <property type="molecule type" value="Genomic_DNA"/>
</dbReference>
<comment type="caution">
    <text evidence="16">The sequence shown here is derived from an EMBL/GenBank/DDBJ whole genome shotgun (WGS) entry which is preliminary data.</text>
</comment>
<proteinExistence type="inferred from homology"/>
<evidence type="ECO:0000256" key="12">
    <source>
        <dbReference type="RuleBase" id="RU003357"/>
    </source>
</evidence>
<dbReference type="InterPro" id="IPR000531">
    <property type="entry name" value="Beta-barrel_TonB"/>
</dbReference>
<dbReference type="PANTHER" id="PTHR32552:SF81">
    <property type="entry name" value="TONB-DEPENDENT OUTER MEMBRANE RECEPTOR"/>
    <property type="match status" value="1"/>
</dbReference>
<dbReference type="SUPFAM" id="SSF56935">
    <property type="entry name" value="Porins"/>
    <property type="match status" value="1"/>
</dbReference>
<comment type="similarity">
    <text evidence="11 12">Belongs to the TonB-dependent receptor family.</text>
</comment>
<keyword evidence="2 11" id="KW-0813">Transport</keyword>
<gene>
    <name evidence="16" type="ORF">RM533_09225</name>
</gene>
<feature type="chain" id="PRO_5045764054" evidence="13">
    <location>
        <begin position="27"/>
        <end position="853"/>
    </location>
</feature>
<dbReference type="InterPro" id="IPR039426">
    <property type="entry name" value="TonB-dep_rcpt-like"/>
</dbReference>
<keyword evidence="6" id="KW-0408">Iron</keyword>
<evidence type="ECO:0000256" key="8">
    <source>
        <dbReference type="ARBA" id="ARBA00023077"/>
    </source>
</evidence>
<keyword evidence="10 11" id="KW-0998">Cell outer membrane</keyword>
<dbReference type="InterPro" id="IPR036942">
    <property type="entry name" value="Beta-barrel_TonB_sf"/>
</dbReference>
<evidence type="ECO:0000256" key="1">
    <source>
        <dbReference type="ARBA" id="ARBA00004571"/>
    </source>
</evidence>
<keyword evidence="4" id="KW-0410">Iron transport</keyword>